<feature type="transmembrane region" description="Helical" evidence="7">
    <location>
        <begin position="115"/>
        <end position="133"/>
    </location>
</feature>
<feature type="transmembrane region" description="Helical" evidence="7">
    <location>
        <begin position="470"/>
        <end position="494"/>
    </location>
</feature>
<dbReference type="Proteomes" id="UP001175000">
    <property type="component" value="Unassembled WGS sequence"/>
</dbReference>
<evidence type="ECO:0000256" key="2">
    <source>
        <dbReference type="ARBA" id="ARBA00022448"/>
    </source>
</evidence>
<feature type="compositionally biased region" description="Basic and acidic residues" evidence="6">
    <location>
        <begin position="587"/>
        <end position="602"/>
    </location>
</feature>
<feature type="transmembrane region" description="Helical" evidence="7">
    <location>
        <begin position="306"/>
        <end position="323"/>
    </location>
</feature>
<keyword evidence="5 7" id="KW-0472">Membrane</keyword>
<feature type="transmembrane region" description="Helical" evidence="7">
    <location>
        <begin position="550"/>
        <end position="569"/>
    </location>
</feature>
<feature type="region of interest" description="Disordered" evidence="6">
    <location>
        <begin position="1"/>
        <end position="68"/>
    </location>
</feature>
<dbReference type="InterPro" id="IPR011701">
    <property type="entry name" value="MFS"/>
</dbReference>
<feature type="transmembrane region" description="Helical" evidence="7">
    <location>
        <begin position="77"/>
        <end position="103"/>
    </location>
</feature>
<keyword evidence="10" id="KW-1185">Reference proteome</keyword>
<dbReference type="Gene3D" id="1.20.1250.20">
    <property type="entry name" value="MFS general substrate transporter like domains"/>
    <property type="match status" value="1"/>
</dbReference>
<dbReference type="FunFam" id="1.20.1720.10:FF:000012">
    <property type="entry name" value="MFS toxin efflux pump (AflT)"/>
    <property type="match status" value="1"/>
</dbReference>
<dbReference type="Pfam" id="PF07690">
    <property type="entry name" value="MFS_1"/>
    <property type="match status" value="1"/>
</dbReference>
<feature type="transmembrane region" description="Helical" evidence="7">
    <location>
        <begin position="383"/>
        <end position="403"/>
    </location>
</feature>
<feature type="transmembrane region" description="Helical" evidence="7">
    <location>
        <begin position="202"/>
        <end position="221"/>
    </location>
</feature>
<dbReference type="InterPro" id="IPR036259">
    <property type="entry name" value="MFS_trans_sf"/>
</dbReference>
<dbReference type="PANTHER" id="PTHR23501:SF198">
    <property type="entry name" value="AZOLE RESISTANCE PROTEIN 1-RELATED"/>
    <property type="match status" value="1"/>
</dbReference>
<dbReference type="PANTHER" id="PTHR23501">
    <property type="entry name" value="MAJOR FACILITATOR SUPERFAMILY"/>
    <property type="match status" value="1"/>
</dbReference>
<evidence type="ECO:0000256" key="4">
    <source>
        <dbReference type="ARBA" id="ARBA00022989"/>
    </source>
</evidence>
<dbReference type="Gene3D" id="1.20.1720.10">
    <property type="entry name" value="Multidrug resistance protein D"/>
    <property type="match status" value="1"/>
</dbReference>
<proteinExistence type="predicted"/>
<dbReference type="AlphaFoldDB" id="A0AA39WKT5"/>
<sequence length="602" mass="64146">MSAETKPPAAPPADPPADTNAEKRLSSSKDSSILPAPTSAPTAPDQEPTKEPLTPPKPPSPTPSSQDYESYPHGLPLILLIASICFAVFLVALDQTIIAPALGAITGEFSSVKDIGWYGAAYLLSTTALQPLYGSLYRMFSVKWTYLTAIFIFELGSLVCALAPTSNAFIVGRAIAGMGTAGLFSGSVVIFSYTLPLRKRPAAFGLIGGMWGIASVAGPLLGGAFTDHVTWRWCFYINLPIGGAAMVAIFLFLKVERDDNPEGQTWYARVLSLDLLGTGILIPAVISLLLALQWGGTEFAWNSSQIIGLFVGAGLMGAVFVAIQIWKGDKGTLPPRLFKNRNVLLAMMFAFCFGSAFFPLVYYLSLYFQAIQGDSAVQAGIKLLPLLISVVITSVATGGLITVVGYYNPFILPSMVLFTVGCGMITTLSLTSPLREWFGYQVITGLGIGVGFQTGVLVVQNTMALDWIPVATACVQFFQSLGGAIFIAVAQALFQNGLTDAINRDAPGVPAQIFINSGASQVRQILEQLGMTQFTDQVLGAYLEGLRNTYYVSLALAGTGFFVVCGLSWKKIKKHGNVTGESDKEDDPEKGAAAEEVKKSES</sequence>
<feature type="transmembrane region" description="Helical" evidence="7">
    <location>
        <begin position="410"/>
        <end position="431"/>
    </location>
</feature>
<evidence type="ECO:0000256" key="1">
    <source>
        <dbReference type="ARBA" id="ARBA00004141"/>
    </source>
</evidence>
<evidence type="ECO:0000313" key="9">
    <source>
        <dbReference type="EMBL" id="KAK0617246.1"/>
    </source>
</evidence>
<evidence type="ECO:0000256" key="3">
    <source>
        <dbReference type="ARBA" id="ARBA00022692"/>
    </source>
</evidence>
<dbReference type="PROSITE" id="PS50850">
    <property type="entry name" value="MFS"/>
    <property type="match status" value="1"/>
</dbReference>
<feature type="region of interest" description="Disordered" evidence="6">
    <location>
        <begin position="576"/>
        <end position="602"/>
    </location>
</feature>
<dbReference type="PRINTS" id="PR01036">
    <property type="entry name" value="TCRTETB"/>
</dbReference>
<dbReference type="CDD" id="cd17502">
    <property type="entry name" value="MFS_Azr1_MDR_like"/>
    <property type="match status" value="1"/>
</dbReference>
<reference evidence="9" key="1">
    <citation type="submission" date="2023-06" db="EMBL/GenBank/DDBJ databases">
        <title>Genome-scale phylogeny and comparative genomics of the fungal order Sordariales.</title>
        <authorList>
            <consortium name="Lawrence Berkeley National Laboratory"/>
            <person name="Hensen N."/>
            <person name="Bonometti L."/>
            <person name="Westerberg I."/>
            <person name="Brannstrom I.O."/>
            <person name="Guillou S."/>
            <person name="Cros-Aarteil S."/>
            <person name="Calhoun S."/>
            <person name="Haridas S."/>
            <person name="Kuo A."/>
            <person name="Mondo S."/>
            <person name="Pangilinan J."/>
            <person name="Riley R."/>
            <person name="Labutti K."/>
            <person name="Andreopoulos B."/>
            <person name="Lipzen A."/>
            <person name="Chen C."/>
            <person name="Yanf M."/>
            <person name="Daum C."/>
            <person name="Ng V."/>
            <person name="Clum A."/>
            <person name="Steindorff A."/>
            <person name="Ohm R."/>
            <person name="Martin F."/>
            <person name="Silar P."/>
            <person name="Natvig D."/>
            <person name="Lalanne C."/>
            <person name="Gautier V."/>
            <person name="Ament-Velasquez S.L."/>
            <person name="Kruys A."/>
            <person name="Hutchinson M.I."/>
            <person name="Powell A.J."/>
            <person name="Barry K."/>
            <person name="Miller A.N."/>
            <person name="Grigoriev I.V."/>
            <person name="Debuchy R."/>
            <person name="Gladieux P."/>
            <person name="Thoren M.H."/>
            <person name="Johannesson H."/>
        </authorList>
    </citation>
    <scope>NUCLEOTIDE SEQUENCE</scope>
    <source>
        <strain evidence="9">CBS 606.72</strain>
    </source>
</reference>
<dbReference type="InterPro" id="IPR020846">
    <property type="entry name" value="MFS_dom"/>
</dbReference>
<dbReference type="EMBL" id="JAULSU010000005">
    <property type="protein sequence ID" value="KAK0617246.1"/>
    <property type="molecule type" value="Genomic_DNA"/>
</dbReference>
<keyword evidence="4 7" id="KW-1133">Transmembrane helix</keyword>
<feature type="transmembrane region" description="Helical" evidence="7">
    <location>
        <begin position="273"/>
        <end position="294"/>
    </location>
</feature>
<evidence type="ECO:0000256" key="7">
    <source>
        <dbReference type="SAM" id="Phobius"/>
    </source>
</evidence>
<keyword evidence="3 7" id="KW-0812">Transmembrane</keyword>
<name>A0AA39WKT5_9PEZI</name>
<feature type="compositionally biased region" description="Pro residues" evidence="6">
    <location>
        <begin position="53"/>
        <end position="62"/>
    </location>
</feature>
<evidence type="ECO:0000256" key="6">
    <source>
        <dbReference type="SAM" id="MobiDB-lite"/>
    </source>
</evidence>
<accession>A0AA39WKT5</accession>
<comment type="subcellular location">
    <subcellularLocation>
        <location evidence="1">Membrane</location>
        <topology evidence="1">Multi-pass membrane protein</topology>
    </subcellularLocation>
</comment>
<dbReference type="FunFam" id="1.20.1250.20:FF:000196">
    <property type="entry name" value="MFS toxin efflux pump (AflT)"/>
    <property type="match status" value="1"/>
</dbReference>
<gene>
    <name evidence="9" type="ORF">B0T14DRAFT_498304</name>
</gene>
<evidence type="ECO:0000256" key="5">
    <source>
        <dbReference type="ARBA" id="ARBA00023136"/>
    </source>
</evidence>
<feature type="transmembrane region" description="Helical" evidence="7">
    <location>
        <begin position="145"/>
        <end position="164"/>
    </location>
</feature>
<evidence type="ECO:0000313" key="10">
    <source>
        <dbReference type="Proteomes" id="UP001175000"/>
    </source>
</evidence>
<feature type="transmembrane region" description="Helical" evidence="7">
    <location>
        <begin position="170"/>
        <end position="195"/>
    </location>
</feature>
<organism evidence="9 10">
    <name type="scientific">Immersiella caudata</name>
    <dbReference type="NCBI Taxonomy" id="314043"/>
    <lineage>
        <taxon>Eukaryota</taxon>
        <taxon>Fungi</taxon>
        <taxon>Dikarya</taxon>
        <taxon>Ascomycota</taxon>
        <taxon>Pezizomycotina</taxon>
        <taxon>Sordariomycetes</taxon>
        <taxon>Sordariomycetidae</taxon>
        <taxon>Sordariales</taxon>
        <taxon>Lasiosphaeriaceae</taxon>
        <taxon>Immersiella</taxon>
    </lineage>
</organism>
<evidence type="ECO:0000259" key="8">
    <source>
        <dbReference type="PROSITE" id="PS50850"/>
    </source>
</evidence>
<dbReference type="GO" id="GO:0005886">
    <property type="term" value="C:plasma membrane"/>
    <property type="evidence" value="ECO:0007669"/>
    <property type="project" value="TreeGrafter"/>
</dbReference>
<feature type="domain" description="Major facilitator superfamily (MFS) profile" evidence="8">
    <location>
        <begin position="80"/>
        <end position="536"/>
    </location>
</feature>
<feature type="transmembrane region" description="Helical" evidence="7">
    <location>
        <begin position="343"/>
        <end position="363"/>
    </location>
</feature>
<comment type="caution">
    <text evidence="9">The sequence shown here is derived from an EMBL/GenBank/DDBJ whole genome shotgun (WGS) entry which is preliminary data.</text>
</comment>
<keyword evidence="2" id="KW-0813">Transport</keyword>
<protein>
    <submittedName>
        <fullName evidence="9">Major facilitator superfamily domain-containing protein</fullName>
    </submittedName>
</protein>
<feature type="transmembrane region" description="Helical" evidence="7">
    <location>
        <begin position="233"/>
        <end position="253"/>
    </location>
</feature>
<feature type="transmembrane region" description="Helical" evidence="7">
    <location>
        <begin position="437"/>
        <end position="458"/>
    </location>
</feature>
<dbReference type="SUPFAM" id="SSF103473">
    <property type="entry name" value="MFS general substrate transporter"/>
    <property type="match status" value="1"/>
</dbReference>
<dbReference type="GO" id="GO:0022857">
    <property type="term" value="F:transmembrane transporter activity"/>
    <property type="evidence" value="ECO:0007669"/>
    <property type="project" value="InterPro"/>
</dbReference>